<gene>
    <name evidence="3" type="ORF">EDC44_10189</name>
</gene>
<keyword evidence="1 2" id="KW-0472">Membrane</keyword>
<dbReference type="PANTHER" id="PTHR35813:SF1">
    <property type="entry name" value="INNER MEMBRANE PROTEIN YBAN"/>
    <property type="match status" value="1"/>
</dbReference>
<keyword evidence="2" id="KW-0812">Transmembrane</keyword>
<accession>A0A4R2T812</accession>
<dbReference type="Proteomes" id="UP000295763">
    <property type="component" value="Unassembled WGS sequence"/>
</dbReference>
<organism evidence="3 4">
    <name type="scientific">Cricetibacter osteomyelitidis</name>
    <dbReference type="NCBI Taxonomy" id="1521931"/>
    <lineage>
        <taxon>Bacteria</taxon>
        <taxon>Pseudomonadati</taxon>
        <taxon>Pseudomonadota</taxon>
        <taxon>Gammaproteobacteria</taxon>
        <taxon>Pasteurellales</taxon>
        <taxon>Pasteurellaceae</taxon>
        <taxon>Cricetibacter</taxon>
    </lineage>
</organism>
<dbReference type="AlphaFoldDB" id="A0A4R2T812"/>
<dbReference type="GO" id="GO:0005886">
    <property type="term" value="C:plasma membrane"/>
    <property type="evidence" value="ECO:0007669"/>
    <property type="project" value="UniProtKB-SubCell"/>
</dbReference>
<comment type="caution">
    <text evidence="3">The sequence shown here is derived from an EMBL/GenBank/DDBJ whole genome shotgun (WGS) entry which is preliminary data.</text>
</comment>
<dbReference type="EMBL" id="SLYB01000001">
    <property type="protein sequence ID" value="TCP97706.1"/>
    <property type="molecule type" value="Genomic_DNA"/>
</dbReference>
<feature type="transmembrane region" description="Helical" evidence="2">
    <location>
        <begin position="6"/>
        <end position="38"/>
    </location>
</feature>
<keyword evidence="1" id="KW-0997">Cell inner membrane</keyword>
<keyword evidence="1" id="KW-1003">Cell membrane</keyword>
<evidence type="ECO:0000313" key="3">
    <source>
        <dbReference type="EMBL" id="TCP97706.1"/>
    </source>
</evidence>
<keyword evidence="4" id="KW-1185">Reference proteome</keyword>
<proteinExistence type="predicted"/>
<feature type="transmembrane region" description="Helical" evidence="2">
    <location>
        <begin position="74"/>
        <end position="91"/>
    </location>
</feature>
<dbReference type="InterPro" id="IPR007401">
    <property type="entry name" value="DUF454"/>
</dbReference>
<dbReference type="OrthoDB" id="5690292at2"/>
<dbReference type="PANTHER" id="PTHR35813">
    <property type="entry name" value="INNER MEMBRANE PROTEIN YBAN"/>
    <property type="match status" value="1"/>
</dbReference>
<reference evidence="3 4" key="1">
    <citation type="submission" date="2019-03" db="EMBL/GenBank/DDBJ databases">
        <title>Genomic Encyclopedia of Type Strains, Phase IV (KMG-IV): sequencing the most valuable type-strain genomes for metagenomic binning, comparative biology and taxonomic classification.</title>
        <authorList>
            <person name="Goeker M."/>
        </authorList>
    </citation>
    <scope>NUCLEOTIDE SEQUENCE [LARGE SCALE GENOMIC DNA]</scope>
    <source>
        <strain evidence="3 4">DSM 28404</strain>
    </source>
</reference>
<name>A0A4R2T812_9PAST</name>
<protein>
    <recommendedName>
        <fullName evidence="1">Inner membrane protein</fullName>
    </recommendedName>
</protein>
<keyword evidence="2" id="KW-1133">Transmembrane helix</keyword>
<evidence type="ECO:0000256" key="1">
    <source>
        <dbReference type="PIRNR" id="PIRNR016789"/>
    </source>
</evidence>
<dbReference type="PIRSF" id="PIRSF016789">
    <property type="entry name" value="DUF454"/>
    <property type="match status" value="1"/>
</dbReference>
<evidence type="ECO:0000313" key="4">
    <source>
        <dbReference type="Proteomes" id="UP000295763"/>
    </source>
</evidence>
<evidence type="ECO:0000256" key="2">
    <source>
        <dbReference type="SAM" id="Phobius"/>
    </source>
</evidence>
<feature type="transmembrane region" description="Helical" evidence="2">
    <location>
        <begin position="97"/>
        <end position="114"/>
    </location>
</feature>
<dbReference type="Pfam" id="PF04304">
    <property type="entry name" value="DUF454"/>
    <property type="match status" value="1"/>
</dbReference>
<comment type="subcellular location">
    <subcellularLocation>
        <location evidence="1">Cell inner membrane</location>
        <topology evidence="1">Multi-pass membrane protein</topology>
    </subcellularLocation>
</comment>
<sequence length="133" mass="14980">MKVIYIILGFVCLGLGIIGIPTPGLPGTPFLLLALFFFTKGSDRVHAWFIQTDIYRNHVQPFEKNRSLTVKAKAYILAFATITLLIGFYFSPLIGKIVIAILLVVKYWFFFFWIKTAPPVNATQANQSPDPQV</sequence>
<dbReference type="RefSeq" id="WP_131974257.1">
    <property type="nucleotide sequence ID" value="NZ_SLYB01000001.1"/>
</dbReference>